<gene>
    <name evidence="1" type="ORF">ACFOUW_34895</name>
</gene>
<comment type="caution">
    <text evidence="1">The sequence shown here is derived from an EMBL/GenBank/DDBJ whole genome shotgun (WGS) entry which is preliminary data.</text>
</comment>
<protein>
    <submittedName>
        <fullName evidence="1">Uncharacterized protein</fullName>
    </submittedName>
</protein>
<evidence type="ECO:0000313" key="1">
    <source>
        <dbReference type="EMBL" id="MFC3766066.1"/>
    </source>
</evidence>
<dbReference type="RefSeq" id="WP_205121709.1">
    <property type="nucleotide sequence ID" value="NZ_JAFBCM010000001.1"/>
</dbReference>
<name>A0ABV7YLL9_9ACTN</name>
<proteinExistence type="predicted"/>
<organism evidence="1 2">
    <name type="scientific">Tenggerimyces flavus</name>
    <dbReference type="NCBI Taxonomy" id="1708749"/>
    <lineage>
        <taxon>Bacteria</taxon>
        <taxon>Bacillati</taxon>
        <taxon>Actinomycetota</taxon>
        <taxon>Actinomycetes</taxon>
        <taxon>Propionibacteriales</taxon>
        <taxon>Nocardioidaceae</taxon>
        <taxon>Tenggerimyces</taxon>
    </lineage>
</organism>
<reference evidence="2" key="1">
    <citation type="journal article" date="2019" name="Int. J. Syst. Evol. Microbiol.">
        <title>The Global Catalogue of Microorganisms (GCM) 10K type strain sequencing project: providing services to taxonomists for standard genome sequencing and annotation.</title>
        <authorList>
            <consortium name="The Broad Institute Genomics Platform"/>
            <consortium name="The Broad Institute Genome Sequencing Center for Infectious Disease"/>
            <person name="Wu L."/>
            <person name="Ma J."/>
        </authorList>
    </citation>
    <scope>NUCLEOTIDE SEQUENCE [LARGE SCALE GENOMIC DNA]</scope>
    <source>
        <strain evidence="2">CGMCC 4.7241</strain>
    </source>
</reference>
<keyword evidence="2" id="KW-1185">Reference proteome</keyword>
<sequence length="131" mass="13558">MNVAERAQAWAQAVAQLSDRTVAAVAEALDIDPATLVDCGYQLETSTLPPGVEDVVFVPARTPGEIAYVELAVDLSIDELAGAFGPAEQLPARLHGGGQVAFDGIPGLAVVADTDEDRVRSLTFILLGAGT</sequence>
<dbReference type="EMBL" id="JBHRZH010000047">
    <property type="protein sequence ID" value="MFC3766066.1"/>
    <property type="molecule type" value="Genomic_DNA"/>
</dbReference>
<dbReference type="Proteomes" id="UP001595699">
    <property type="component" value="Unassembled WGS sequence"/>
</dbReference>
<accession>A0ABV7YLL9</accession>
<evidence type="ECO:0000313" key="2">
    <source>
        <dbReference type="Proteomes" id="UP001595699"/>
    </source>
</evidence>